<dbReference type="Pfam" id="PF03992">
    <property type="entry name" value="ABM"/>
    <property type="match status" value="1"/>
</dbReference>
<organism evidence="2">
    <name type="scientific">Streptomyces sp. A2991200</name>
    <dbReference type="NCBI Taxonomy" id="431672"/>
    <lineage>
        <taxon>Bacteria</taxon>
        <taxon>Bacillati</taxon>
        <taxon>Actinomycetota</taxon>
        <taxon>Actinomycetes</taxon>
        <taxon>Kitasatosporales</taxon>
        <taxon>Streptomycetaceae</taxon>
        <taxon>Streptomyces</taxon>
    </lineage>
</organism>
<dbReference type="PROSITE" id="PS51725">
    <property type="entry name" value="ABM"/>
    <property type="match status" value="1"/>
</dbReference>
<evidence type="ECO:0000259" key="1">
    <source>
        <dbReference type="PROSITE" id="PS51725"/>
    </source>
</evidence>
<feature type="domain" description="ABM" evidence="1">
    <location>
        <begin position="11"/>
        <end position="103"/>
    </location>
</feature>
<dbReference type="SUPFAM" id="SSF54909">
    <property type="entry name" value="Dimeric alpha+beta barrel"/>
    <property type="match status" value="1"/>
</dbReference>
<evidence type="ECO:0000313" key="2">
    <source>
        <dbReference type="EMBL" id="CAM58802.1"/>
    </source>
</evidence>
<sequence length="115" mass="13112">MVSAANERGLLRVTIYVRVRDEQDPDDVEKLIQAYHESSKALEGTPGMLRNELLRDVKEPVRFAVLSEWEDRHAFLEWEEGVRHKGQTAPIREFADPTPSGRPFAVYEVVAAYSA</sequence>
<gene>
    <name evidence="2" type="primary">benJ</name>
</gene>
<dbReference type="EMBL" id="AM501485">
    <property type="protein sequence ID" value="CAM58802.1"/>
    <property type="molecule type" value="Genomic_DNA"/>
</dbReference>
<proteinExistence type="predicted"/>
<dbReference type="Gene3D" id="3.30.70.100">
    <property type="match status" value="1"/>
</dbReference>
<dbReference type="InterPro" id="IPR011008">
    <property type="entry name" value="Dimeric_a/b-barrel"/>
</dbReference>
<accession>B1GSM3</accession>
<dbReference type="AlphaFoldDB" id="B1GSM3"/>
<protein>
    <submittedName>
        <fullName evidence="2">BenJ protein</fullName>
    </submittedName>
</protein>
<dbReference type="InterPro" id="IPR007138">
    <property type="entry name" value="ABM_dom"/>
</dbReference>
<reference evidence="2" key="1">
    <citation type="journal article" date="2007" name="J. Am. Chem. Soc.">
        <title>Molecular analysis of the benastatin biosynthetic pathway and genetic engineering of altered fatty acid-polyketide hybrids.</title>
        <authorList>
            <person name="Xu Z."/>
            <person name="Schenk A."/>
            <person name="Hertweck C."/>
        </authorList>
    </citation>
    <scope>NUCLEOTIDE SEQUENCE</scope>
</reference>
<name>B1GSM3_9ACTN</name>